<dbReference type="Proteomes" id="UP001390339">
    <property type="component" value="Unassembled WGS sequence"/>
</dbReference>
<protein>
    <submittedName>
        <fullName evidence="2">Amidohydro-rel domain-containing protein</fullName>
    </submittedName>
</protein>
<evidence type="ECO:0000313" key="2">
    <source>
        <dbReference type="EMBL" id="KAK8867992.1"/>
    </source>
</evidence>
<accession>A0ABR2IT29</accession>
<dbReference type="CDD" id="cd01299">
    <property type="entry name" value="Met_dep_hydrolase_A"/>
    <property type="match status" value="1"/>
</dbReference>
<keyword evidence="3" id="KW-1185">Reference proteome</keyword>
<proteinExistence type="predicted"/>
<evidence type="ECO:0000313" key="3">
    <source>
        <dbReference type="Proteomes" id="UP001390339"/>
    </source>
</evidence>
<comment type="caution">
    <text evidence="2">The sequence shown here is derived from an EMBL/GenBank/DDBJ whole genome shotgun (WGS) entry which is preliminary data.</text>
</comment>
<dbReference type="PANTHER" id="PTHR43135">
    <property type="entry name" value="ALPHA-D-RIBOSE 1-METHYLPHOSPHONATE 5-TRIPHOSPHATE DIPHOSPHATASE"/>
    <property type="match status" value="1"/>
</dbReference>
<organism evidence="2 3">
    <name type="scientific">Apiospora arundinis</name>
    <dbReference type="NCBI Taxonomy" id="335852"/>
    <lineage>
        <taxon>Eukaryota</taxon>
        <taxon>Fungi</taxon>
        <taxon>Dikarya</taxon>
        <taxon>Ascomycota</taxon>
        <taxon>Pezizomycotina</taxon>
        <taxon>Sordariomycetes</taxon>
        <taxon>Xylariomycetidae</taxon>
        <taxon>Amphisphaeriales</taxon>
        <taxon>Apiosporaceae</taxon>
        <taxon>Apiospora</taxon>
    </lineage>
</organism>
<dbReference type="Pfam" id="PF01979">
    <property type="entry name" value="Amidohydro_1"/>
    <property type="match status" value="1"/>
</dbReference>
<name>A0ABR2IT29_9PEZI</name>
<dbReference type="SUPFAM" id="SSF51338">
    <property type="entry name" value="Composite domain of metallo-dependent hydrolases"/>
    <property type="match status" value="2"/>
</dbReference>
<dbReference type="InterPro" id="IPR032466">
    <property type="entry name" value="Metal_Hydrolase"/>
</dbReference>
<dbReference type="InterPro" id="IPR057744">
    <property type="entry name" value="OTAase-like"/>
</dbReference>
<dbReference type="InterPro" id="IPR051781">
    <property type="entry name" value="Metallo-dep_Hydrolase"/>
</dbReference>
<dbReference type="EMBL" id="JAPCWZ010000004">
    <property type="protein sequence ID" value="KAK8867992.1"/>
    <property type="molecule type" value="Genomic_DNA"/>
</dbReference>
<dbReference type="PANTHER" id="PTHR43135:SF3">
    <property type="entry name" value="ALPHA-D-RIBOSE 1-METHYLPHOSPHONATE 5-TRIPHOSPHATE DIPHOSPHATASE"/>
    <property type="match status" value="1"/>
</dbReference>
<feature type="domain" description="Amidohydrolase-related" evidence="1">
    <location>
        <begin position="117"/>
        <end position="476"/>
    </location>
</feature>
<gene>
    <name evidence="2" type="ORF">PGQ11_006570</name>
</gene>
<sequence length="482" mass="51419">MLLLHIDSPISQTSAFWCTAFHSSEPSLPFGPSSCLDMRVPRRTVPLEYENGEGEPAETVAAATTRFGIRSDFLIPGRGKPITNGAVVVEGATIEWVGDFSHRPSKYSAVEFQHVKVLMPGLWDCHVHFGGHGLAFSTLSDSSAFLPGAPTLAGAVTVADLRRTLEAGFTSVRELSGYAGYLWPGIRDGYLIGPNVFSSLTALSITGGHGDEHELPICAVKQFGEAGGSSYLCDGVDECIKAVRTMVRRGARCIKVCSSGGVLSLNDDPEDSQFSDDELKAIVDETERTGRAVAAHAIGKAGILAALRAGIKSIEHGCYLDEEVAALMKEKGAILVATRHIQESLLLDPSGFPEPIMRKIKKIVPLTRNNYDLAIEQGVKIALGTDTWNSNPEHRVAHGKNAMELTYAVKAGMTPLQAIEAMTATAPEVLGKQAPKSGQLKAGYDADLIGVAGNPLDDLAFLTNPDNVTHVWKGGKSYKAPA</sequence>
<dbReference type="Gene3D" id="3.20.20.140">
    <property type="entry name" value="Metal-dependent hydrolases"/>
    <property type="match status" value="1"/>
</dbReference>
<dbReference type="InterPro" id="IPR011059">
    <property type="entry name" value="Metal-dep_hydrolase_composite"/>
</dbReference>
<reference evidence="2 3" key="1">
    <citation type="journal article" date="2024" name="IMA Fungus">
        <title>Apiospora arundinis, a panoply of carbohydrate-active enzymes and secondary metabolites.</title>
        <authorList>
            <person name="Sorensen T."/>
            <person name="Petersen C."/>
            <person name="Muurmann A.T."/>
            <person name="Christiansen J.V."/>
            <person name="Brundto M.L."/>
            <person name="Overgaard C.K."/>
            <person name="Boysen A.T."/>
            <person name="Wollenberg R.D."/>
            <person name="Larsen T.O."/>
            <person name="Sorensen J.L."/>
            <person name="Nielsen K.L."/>
            <person name="Sondergaard T.E."/>
        </authorList>
    </citation>
    <scope>NUCLEOTIDE SEQUENCE [LARGE SCALE GENOMIC DNA]</scope>
    <source>
        <strain evidence="2 3">AAU 773</strain>
    </source>
</reference>
<dbReference type="InterPro" id="IPR006680">
    <property type="entry name" value="Amidohydro-rel"/>
</dbReference>
<dbReference type="SUPFAM" id="SSF51556">
    <property type="entry name" value="Metallo-dependent hydrolases"/>
    <property type="match status" value="1"/>
</dbReference>
<evidence type="ECO:0000259" key="1">
    <source>
        <dbReference type="Pfam" id="PF01979"/>
    </source>
</evidence>
<dbReference type="Gene3D" id="2.30.40.10">
    <property type="entry name" value="Urease, subunit C, domain 1"/>
    <property type="match status" value="1"/>
</dbReference>